<proteinExistence type="predicted"/>
<dbReference type="InterPro" id="IPR036890">
    <property type="entry name" value="HATPase_C_sf"/>
</dbReference>
<dbReference type="SUPFAM" id="SSF55874">
    <property type="entry name" value="ATPase domain of HSP90 chaperone/DNA topoisomerase II/histidine kinase"/>
    <property type="match status" value="1"/>
</dbReference>
<evidence type="ECO:0000313" key="3">
    <source>
        <dbReference type="EMBL" id="GAA4306413.1"/>
    </source>
</evidence>
<keyword evidence="1" id="KW-0472">Membrane</keyword>
<feature type="transmembrane region" description="Helical" evidence="1">
    <location>
        <begin position="24"/>
        <end position="45"/>
    </location>
</feature>
<keyword evidence="4" id="KW-1185">Reference proteome</keyword>
<dbReference type="InterPro" id="IPR010559">
    <property type="entry name" value="Sig_transdc_His_kin_internal"/>
</dbReference>
<feature type="transmembrane region" description="Helical" evidence="1">
    <location>
        <begin position="84"/>
        <end position="104"/>
    </location>
</feature>
<dbReference type="Proteomes" id="UP001501844">
    <property type="component" value="Unassembled WGS sequence"/>
</dbReference>
<feature type="domain" description="Signal transduction histidine kinase internal region" evidence="2">
    <location>
        <begin position="168"/>
        <end position="247"/>
    </location>
</feature>
<dbReference type="RefSeq" id="WP_345165720.1">
    <property type="nucleotide sequence ID" value="NZ_BAABGX010000002.1"/>
</dbReference>
<name>A0ABP8FLC9_9BACT</name>
<evidence type="ECO:0000259" key="2">
    <source>
        <dbReference type="Pfam" id="PF06580"/>
    </source>
</evidence>
<comment type="caution">
    <text evidence="3">The sequence shown here is derived from an EMBL/GenBank/DDBJ whole genome shotgun (WGS) entry which is preliminary data.</text>
</comment>
<feature type="transmembrane region" description="Helical" evidence="1">
    <location>
        <begin position="51"/>
        <end position="77"/>
    </location>
</feature>
<sequence>MELSIQPPLLPSTRLDTMPSFKIILLYLGWGLLWAVVQTLVLYQFGFRGQAVIIDAVLTNVLLLGSGYVMATALRYYQPEPKQIAYLLGWSAGLASLTIWLYLMGIDWLLDGQADYLAFVHQSYPVRVAFAWLMILFIVLQNWLWYYTKDKQQAEERKAATEKMAREAELFTLRQQLQPHFLFNSLNSISALVRTKPDLAKQMVQQLSDFLRGTLRKDGQMLIPLCDELHHLQIYLEIEKVRFGHRLQTQVNCPEECKDLQLPYLLLQPIVENAIKFGLYDTLGDSLIKITAHCEDGLLVVSTENPFEASLLVPKQGTGFGLDSVRRRLYLLYGRQNLVNTRQQEGTFITTVKIPQKI</sequence>
<dbReference type="Gene3D" id="3.30.565.10">
    <property type="entry name" value="Histidine kinase-like ATPase, C-terminal domain"/>
    <property type="match status" value="1"/>
</dbReference>
<feature type="transmembrane region" description="Helical" evidence="1">
    <location>
        <begin position="124"/>
        <end position="147"/>
    </location>
</feature>
<dbReference type="PANTHER" id="PTHR34220">
    <property type="entry name" value="SENSOR HISTIDINE KINASE YPDA"/>
    <property type="match status" value="1"/>
</dbReference>
<gene>
    <name evidence="3" type="ORF">GCM10023183_21560</name>
</gene>
<organism evidence="3 4">
    <name type="scientific">Nibribacter koreensis</name>
    <dbReference type="NCBI Taxonomy" id="1084519"/>
    <lineage>
        <taxon>Bacteria</taxon>
        <taxon>Pseudomonadati</taxon>
        <taxon>Bacteroidota</taxon>
        <taxon>Cytophagia</taxon>
        <taxon>Cytophagales</taxon>
        <taxon>Hymenobacteraceae</taxon>
        <taxon>Nibribacter</taxon>
    </lineage>
</organism>
<dbReference type="EMBL" id="BAABGX010000002">
    <property type="protein sequence ID" value="GAA4306413.1"/>
    <property type="molecule type" value="Genomic_DNA"/>
</dbReference>
<dbReference type="Pfam" id="PF06580">
    <property type="entry name" value="His_kinase"/>
    <property type="match status" value="1"/>
</dbReference>
<dbReference type="PANTHER" id="PTHR34220:SF7">
    <property type="entry name" value="SENSOR HISTIDINE KINASE YPDA"/>
    <property type="match status" value="1"/>
</dbReference>
<protein>
    <recommendedName>
        <fullName evidence="2">Signal transduction histidine kinase internal region domain-containing protein</fullName>
    </recommendedName>
</protein>
<keyword evidence="1" id="KW-0812">Transmembrane</keyword>
<dbReference type="InterPro" id="IPR050640">
    <property type="entry name" value="Bact_2-comp_sensor_kinase"/>
</dbReference>
<accession>A0ABP8FLC9</accession>
<evidence type="ECO:0000313" key="4">
    <source>
        <dbReference type="Proteomes" id="UP001501844"/>
    </source>
</evidence>
<keyword evidence="1" id="KW-1133">Transmembrane helix</keyword>
<evidence type="ECO:0000256" key="1">
    <source>
        <dbReference type="SAM" id="Phobius"/>
    </source>
</evidence>
<reference evidence="4" key="1">
    <citation type="journal article" date="2019" name="Int. J. Syst. Evol. Microbiol.">
        <title>The Global Catalogue of Microorganisms (GCM) 10K type strain sequencing project: providing services to taxonomists for standard genome sequencing and annotation.</title>
        <authorList>
            <consortium name="The Broad Institute Genomics Platform"/>
            <consortium name="The Broad Institute Genome Sequencing Center for Infectious Disease"/>
            <person name="Wu L."/>
            <person name="Ma J."/>
        </authorList>
    </citation>
    <scope>NUCLEOTIDE SEQUENCE [LARGE SCALE GENOMIC DNA]</scope>
    <source>
        <strain evidence="4">JCM 17917</strain>
    </source>
</reference>